<sequence length="985" mass="114047">MFKICLFISASLFSSLVLSQEIATVKETTKSYITYPFSDPNPIPEDNKIYPYFRFDGFSDSGLKKEWKVVELENKYIKVQIMPEIGGKIWTAYDKKSSKDFLYNNGVVKFRDIAMRGPWVSGGIEMNYGIIGHTPNSATPVDYLVKNNDDGSVSCYVSTLDLLTRTRWVVETKLEKDKAYFTTRSYWFNATGVEQPYYTWMNAGIPVGQKLEFLYPGNHYIGHDGSMHNWPIDSKGRNLSNYEENNFGSSKSYHIIGSQRNYFGALWKKDDFGMIHFANRDDKLGKKIFLWAQSDSGKIWEELLTNDSGQYVEIQSGRLFNQNVVESSLTPFKQVGFMPYNSDQWMEYWYPFNGLGGFSHANKTGAFKIETLPDNVLSVKISPVQTIRDTLRVYNANRLQIGSAVVNANPLELVRIDIKLPTDEVVASINLNEENIDFVSEVPEKNISRPMQIPENFDRESSFGLYLQGRDLNRFRQYGESEVTIKKSLTKDALFLPSLVEMTKLKIFRMDYDSAFYYGKKALSIDTYNGEANYYYGLAASKLANHIDAIDGFEVAALTPNYRVAAYTALAHLYLSKHDYLKANEYALLSVTSDSNNIEGFQILHVLARIQKNDEQIKVTRNKIEKLNPLNHFIRFEDFYRSPTDTNLEKFQSLIKNELPIESYLELAIWYANNNRFKESIEVLKLSPKNSEVFFWLAWLNKGINKSDSDIYLDKAENSDLSFVFPFREETAEILEWANVQKESWKVHYLLALIHNFRGNKEKALDLLNKSLGPNNFAPFHFLKAKLDINGSVEKKIKLIEKAIQIEPKEWRYYRMAAKLNIQLKHYKDAVKILEKCYKNNTKNYIVGLDLTKSYMLNSQYKKAEHILSSINVLPFEGATDSYRYYRQTKLMLAYNLMNKKNYTQALSKIDEAEIRPRNLGVGKPFEELINNDLENRMRASVYKQMGDENRYQKYTDSIKREVKFGQTLLEAINDISFKSDQRMF</sequence>
<name>A0A5B7TPY8_9FLAO</name>
<dbReference type="InterPro" id="IPR033396">
    <property type="entry name" value="DUF5107"/>
</dbReference>
<evidence type="ECO:0000256" key="1">
    <source>
        <dbReference type="SAM" id="SignalP"/>
    </source>
</evidence>
<dbReference type="Pfam" id="PF17128">
    <property type="entry name" value="DUF5107"/>
    <property type="match status" value="1"/>
</dbReference>
<evidence type="ECO:0000313" key="4">
    <source>
        <dbReference type="Proteomes" id="UP000306229"/>
    </source>
</evidence>
<dbReference type="SUPFAM" id="SSF48452">
    <property type="entry name" value="TPR-like"/>
    <property type="match status" value="2"/>
</dbReference>
<accession>A0A5B7TPY8</accession>
<dbReference type="Proteomes" id="UP000306229">
    <property type="component" value="Chromosome"/>
</dbReference>
<protein>
    <submittedName>
        <fullName evidence="3">DUF5107 domain-containing protein</fullName>
    </submittedName>
</protein>
<dbReference type="InterPro" id="IPR011990">
    <property type="entry name" value="TPR-like_helical_dom_sf"/>
</dbReference>
<dbReference type="RefSeq" id="WP_138948444.1">
    <property type="nucleotide sequence ID" value="NZ_CP040749.1"/>
</dbReference>
<reference evidence="3 4" key="1">
    <citation type="submission" date="2019-05" db="EMBL/GenBank/DDBJ databases">
        <title>Algicella ahnfeltiae gen. nov., sp. nov., a novel marine bacterium of the family Flavobacteriaceae isolated from a red alga.</title>
        <authorList>
            <person name="Nedashkovskaya O.I."/>
            <person name="Kukhlevskiy A.D."/>
            <person name="Kim S.-G."/>
            <person name="Zhukova N.V."/>
            <person name="Mikhailov V.V."/>
        </authorList>
    </citation>
    <scope>NUCLEOTIDE SEQUENCE [LARGE SCALE GENOMIC DNA]</scope>
    <source>
        <strain evidence="3 4">10Alg115</strain>
    </source>
</reference>
<keyword evidence="1" id="KW-0732">Signal</keyword>
<dbReference type="EMBL" id="CP040749">
    <property type="protein sequence ID" value="QCX37511.1"/>
    <property type="molecule type" value="Genomic_DNA"/>
</dbReference>
<organism evidence="3 4">
    <name type="scientific">Aureibaculum algae</name>
    <dbReference type="NCBI Taxonomy" id="2584122"/>
    <lineage>
        <taxon>Bacteria</taxon>
        <taxon>Pseudomonadati</taxon>
        <taxon>Bacteroidota</taxon>
        <taxon>Flavobacteriia</taxon>
        <taxon>Flavobacteriales</taxon>
        <taxon>Flavobacteriaceae</taxon>
        <taxon>Aureibaculum</taxon>
    </lineage>
</organism>
<feature type="chain" id="PRO_5022763154" evidence="1">
    <location>
        <begin position="20"/>
        <end position="985"/>
    </location>
</feature>
<feature type="signal peptide" evidence="1">
    <location>
        <begin position="1"/>
        <end position="19"/>
    </location>
</feature>
<evidence type="ECO:0000313" key="3">
    <source>
        <dbReference type="EMBL" id="QCX37511.1"/>
    </source>
</evidence>
<gene>
    <name evidence="3" type="ORF">FF125_03320</name>
</gene>
<dbReference type="OrthoDB" id="174931at2"/>
<dbReference type="AlphaFoldDB" id="A0A5B7TPY8"/>
<proteinExistence type="predicted"/>
<feature type="domain" description="DUF5107" evidence="2">
    <location>
        <begin position="47"/>
        <end position="351"/>
    </location>
</feature>
<dbReference type="KEGG" id="fbe:FF125_03320"/>
<dbReference type="Gene3D" id="1.25.40.10">
    <property type="entry name" value="Tetratricopeptide repeat domain"/>
    <property type="match status" value="3"/>
</dbReference>
<keyword evidence="4" id="KW-1185">Reference proteome</keyword>
<evidence type="ECO:0000259" key="2">
    <source>
        <dbReference type="Pfam" id="PF17128"/>
    </source>
</evidence>